<evidence type="ECO:0000259" key="7">
    <source>
        <dbReference type="Pfam" id="PF06305"/>
    </source>
</evidence>
<evidence type="ECO:0000256" key="4">
    <source>
        <dbReference type="ARBA" id="ARBA00023136"/>
    </source>
</evidence>
<keyword evidence="3 6" id="KW-1133">Transmembrane helix</keyword>
<evidence type="ECO:0000313" key="8">
    <source>
        <dbReference type="EMBL" id="ABY95086.1"/>
    </source>
</evidence>
<dbReference type="AlphaFoldDB" id="B0KAC3"/>
<dbReference type="KEGG" id="tpd:Teth39_1436"/>
<sequence length="133" mass="14968" precursor="true">MLLKMGEVNFVKGQYYTILALIFAIIVAIFAISNAGPVDISFLYWHYSISQALVILLSAAIGAIIVGTIGLFGQIRYSVTIRGLNNRIKELEKEKEELNQKVIELQNYKLAEEKTKEQSDAKEEEEEKGTQTL</sequence>
<protein>
    <recommendedName>
        <fullName evidence="7">Lipopolysaccharide assembly protein A domain-containing protein</fullName>
    </recommendedName>
</protein>
<dbReference type="Proteomes" id="UP000002156">
    <property type="component" value="Chromosome"/>
</dbReference>
<dbReference type="Pfam" id="PF06305">
    <property type="entry name" value="LapA_dom"/>
    <property type="match status" value="1"/>
</dbReference>
<dbReference type="PANTHER" id="PTHR41335:SF1">
    <property type="entry name" value="MEMBRANE PROTEIN"/>
    <property type="match status" value="1"/>
</dbReference>
<keyword evidence="1" id="KW-1003">Cell membrane</keyword>
<feature type="transmembrane region" description="Helical" evidence="6">
    <location>
        <begin position="52"/>
        <end position="72"/>
    </location>
</feature>
<dbReference type="PANTHER" id="PTHR41335">
    <property type="entry name" value="MEMBRANE PROTEIN-RELATED"/>
    <property type="match status" value="1"/>
</dbReference>
<proteinExistence type="predicted"/>
<evidence type="ECO:0000256" key="2">
    <source>
        <dbReference type="ARBA" id="ARBA00022692"/>
    </source>
</evidence>
<feature type="transmembrane region" description="Helical" evidence="6">
    <location>
        <begin position="15"/>
        <end position="32"/>
    </location>
</feature>
<name>B0KAC3_THEP3</name>
<evidence type="ECO:0000256" key="5">
    <source>
        <dbReference type="SAM" id="MobiDB-lite"/>
    </source>
</evidence>
<evidence type="ECO:0000313" key="9">
    <source>
        <dbReference type="Proteomes" id="UP000002156"/>
    </source>
</evidence>
<feature type="domain" description="Lipopolysaccharide assembly protein A" evidence="7">
    <location>
        <begin position="34"/>
        <end position="96"/>
    </location>
</feature>
<keyword evidence="9" id="KW-1185">Reference proteome</keyword>
<dbReference type="InterPro" id="IPR010445">
    <property type="entry name" value="LapA_dom"/>
</dbReference>
<keyword evidence="2 6" id="KW-0812">Transmembrane</keyword>
<evidence type="ECO:0000256" key="3">
    <source>
        <dbReference type="ARBA" id="ARBA00022989"/>
    </source>
</evidence>
<keyword evidence="4 6" id="KW-0472">Membrane</keyword>
<feature type="region of interest" description="Disordered" evidence="5">
    <location>
        <begin position="113"/>
        <end position="133"/>
    </location>
</feature>
<evidence type="ECO:0000256" key="6">
    <source>
        <dbReference type="SAM" id="Phobius"/>
    </source>
</evidence>
<dbReference type="eggNOG" id="COG5416">
    <property type="taxonomic scope" value="Bacteria"/>
</dbReference>
<accession>B0KAC3</accession>
<dbReference type="STRING" id="340099.Teth39_1436"/>
<dbReference type="EMBL" id="CP000924">
    <property type="protein sequence ID" value="ABY95086.1"/>
    <property type="molecule type" value="Genomic_DNA"/>
</dbReference>
<reference evidence="9" key="1">
    <citation type="submission" date="2008-01" db="EMBL/GenBank/DDBJ databases">
        <title>Complete sequence of Thermoanaerobacter pseudethanolicus 39E.</title>
        <authorList>
            <person name="Copeland A."/>
            <person name="Lucas S."/>
            <person name="Lapidus A."/>
            <person name="Barry K."/>
            <person name="Glavina del Rio T."/>
            <person name="Dalin E."/>
            <person name="Tice H."/>
            <person name="Pitluck S."/>
            <person name="Bruce D."/>
            <person name="Goodwin L."/>
            <person name="Saunders E."/>
            <person name="Brettin T."/>
            <person name="Detter J.C."/>
            <person name="Han C."/>
            <person name="Schmutz J."/>
            <person name="Larimer F."/>
            <person name="Land M."/>
            <person name="Hauser L."/>
            <person name="Kyrpides N."/>
            <person name="Lykidis A."/>
            <person name="Hemme C."/>
            <person name="Fields M.W."/>
            <person name="He Z."/>
            <person name="Zhou J."/>
            <person name="Richardson P."/>
        </authorList>
    </citation>
    <scope>NUCLEOTIDE SEQUENCE [LARGE SCALE GENOMIC DNA]</scope>
    <source>
        <strain evidence="9">ATCC 33223 / DSM 2355 / 39E</strain>
    </source>
</reference>
<gene>
    <name evidence="8" type="ordered locus">Teth39_1436</name>
</gene>
<evidence type="ECO:0000256" key="1">
    <source>
        <dbReference type="ARBA" id="ARBA00022475"/>
    </source>
</evidence>
<organism evidence="8 9">
    <name type="scientific">Thermoanaerobacter pseudethanolicus (strain ATCC 33223 / 39E)</name>
    <name type="common">Clostridium thermohydrosulfuricum</name>
    <dbReference type="NCBI Taxonomy" id="340099"/>
    <lineage>
        <taxon>Bacteria</taxon>
        <taxon>Bacillati</taxon>
        <taxon>Bacillota</taxon>
        <taxon>Clostridia</taxon>
        <taxon>Thermoanaerobacterales</taxon>
        <taxon>Thermoanaerobacteraceae</taxon>
        <taxon>Thermoanaerobacter</taxon>
    </lineage>
</organism>
<dbReference type="HOGENOM" id="CLU_142842_3_0_9"/>
<dbReference type="GO" id="GO:0005886">
    <property type="term" value="C:plasma membrane"/>
    <property type="evidence" value="ECO:0007669"/>
    <property type="project" value="InterPro"/>
</dbReference>